<evidence type="ECO:0000259" key="3">
    <source>
        <dbReference type="PROSITE" id="PS50086"/>
    </source>
</evidence>
<protein>
    <recommendedName>
        <fullName evidence="7">Calmodulin</fullName>
    </recommendedName>
</protein>
<keyword evidence="1" id="KW-0106">Calcium</keyword>
<dbReference type="GO" id="GO:0005096">
    <property type="term" value="F:GTPase activator activity"/>
    <property type="evidence" value="ECO:0007669"/>
    <property type="project" value="TreeGrafter"/>
</dbReference>
<feature type="domain" description="Rab-GAP TBC" evidence="3">
    <location>
        <begin position="35"/>
        <end position="244"/>
    </location>
</feature>
<feature type="region of interest" description="Disordered" evidence="2">
    <location>
        <begin position="688"/>
        <end position="707"/>
    </location>
</feature>
<evidence type="ECO:0000256" key="2">
    <source>
        <dbReference type="SAM" id="MobiDB-lite"/>
    </source>
</evidence>
<accession>A0AAU9IBE6</accession>
<gene>
    <name evidence="5" type="ORF">BSTOLATCC_MIC2541</name>
</gene>
<dbReference type="InterPro" id="IPR035969">
    <property type="entry name" value="Rab-GAP_TBC_sf"/>
</dbReference>
<dbReference type="Gene3D" id="1.10.238.10">
    <property type="entry name" value="EF-hand"/>
    <property type="match status" value="1"/>
</dbReference>
<dbReference type="PANTHER" id="PTHR47219">
    <property type="entry name" value="RAB GTPASE-ACTIVATING PROTEIN 1-LIKE"/>
    <property type="match status" value="1"/>
</dbReference>
<dbReference type="SUPFAM" id="SSF47473">
    <property type="entry name" value="EF-hand"/>
    <property type="match status" value="1"/>
</dbReference>
<dbReference type="InterPro" id="IPR018247">
    <property type="entry name" value="EF_Hand_1_Ca_BS"/>
</dbReference>
<dbReference type="Proteomes" id="UP001162131">
    <property type="component" value="Unassembled WGS sequence"/>
</dbReference>
<feature type="domain" description="EF-hand" evidence="4">
    <location>
        <begin position="478"/>
        <end position="505"/>
    </location>
</feature>
<organism evidence="5 6">
    <name type="scientific">Blepharisma stoltei</name>
    <dbReference type="NCBI Taxonomy" id="1481888"/>
    <lineage>
        <taxon>Eukaryota</taxon>
        <taxon>Sar</taxon>
        <taxon>Alveolata</taxon>
        <taxon>Ciliophora</taxon>
        <taxon>Postciliodesmatophora</taxon>
        <taxon>Heterotrichea</taxon>
        <taxon>Heterotrichida</taxon>
        <taxon>Blepharismidae</taxon>
        <taxon>Blepharisma</taxon>
    </lineage>
</organism>
<feature type="domain" description="EF-hand" evidence="4">
    <location>
        <begin position="428"/>
        <end position="463"/>
    </location>
</feature>
<dbReference type="CDD" id="cd00051">
    <property type="entry name" value="EFh"/>
    <property type="match status" value="1"/>
</dbReference>
<dbReference type="InterPro" id="IPR000195">
    <property type="entry name" value="Rab-GAP-TBC_dom"/>
</dbReference>
<dbReference type="PROSITE" id="PS50086">
    <property type="entry name" value="TBC_RABGAP"/>
    <property type="match status" value="1"/>
</dbReference>
<dbReference type="PANTHER" id="PTHR47219:SF9">
    <property type="entry name" value="GTPASE ACTIVATING PROTEIN AND CENTROSOME-ASSOCIATED, ISOFORM B"/>
    <property type="match status" value="1"/>
</dbReference>
<comment type="caution">
    <text evidence="5">The sequence shown here is derived from an EMBL/GenBank/DDBJ whole genome shotgun (WGS) entry which is preliminary data.</text>
</comment>
<dbReference type="SMART" id="SM00054">
    <property type="entry name" value="EFh"/>
    <property type="match status" value="3"/>
</dbReference>
<evidence type="ECO:0008006" key="7">
    <source>
        <dbReference type="Google" id="ProtNLM"/>
    </source>
</evidence>
<evidence type="ECO:0000313" key="5">
    <source>
        <dbReference type="EMBL" id="CAG9310827.1"/>
    </source>
</evidence>
<dbReference type="AlphaFoldDB" id="A0AAU9IBE6"/>
<feature type="compositionally biased region" description="Basic and acidic residues" evidence="2">
    <location>
        <begin position="688"/>
        <end position="704"/>
    </location>
</feature>
<dbReference type="Pfam" id="PF13499">
    <property type="entry name" value="EF-hand_7"/>
    <property type="match status" value="1"/>
</dbReference>
<dbReference type="Gene3D" id="1.10.8.270">
    <property type="entry name" value="putative rabgap domain of human tbc1 domain family member 14 like domains"/>
    <property type="match status" value="1"/>
</dbReference>
<dbReference type="PROSITE" id="PS50222">
    <property type="entry name" value="EF_HAND_2"/>
    <property type="match status" value="2"/>
</dbReference>
<dbReference type="InterPro" id="IPR050302">
    <property type="entry name" value="Rab_GAP_TBC_domain"/>
</dbReference>
<proteinExistence type="predicted"/>
<dbReference type="InterPro" id="IPR002048">
    <property type="entry name" value="EF_hand_dom"/>
</dbReference>
<dbReference type="PROSITE" id="PS00018">
    <property type="entry name" value="EF_HAND_1"/>
    <property type="match status" value="2"/>
</dbReference>
<dbReference type="SMART" id="SM00164">
    <property type="entry name" value="TBC"/>
    <property type="match status" value="1"/>
</dbReference>
<name>A0AAU9IBE6_9CILI</name>
<dbReference type="PRINTS" id="PR00450">
    <property type="entry name" value="RECOVERIN"/>
</dbReference>
<dbReference type="InterPro" id="IPR011992">
    <property type="entry name" value="EF-hand-dom_pair"/>
</dbReference>
<evidence type="ECO:0000259" key="4">
    <source>
        <dbReference type="PROSITE" id="PS50222"/>
    </source>
</evidence>
<dbReference type="SUPFAM" id="SSF47923">
    <property type="entry name" value="Ypt/Rab-GAP domain of gyp1p"/>
    <property type="match status" value="2"/>
</dbReference>
<dbReference type="EMBL" id="CAJZBQ010000003">
    <property type="protein sequence ID" value="CAG9310827.1"/>
    <property type="molecule type" value="Genomic_DNA"/>
</dbReference>
<evidence type="ECO:0000313" key="6">
    <source>
        <dbReference type="Proteomes" id="UP001162131"/>
    </source>
</evidence>
<evidence type="ECO:0000256" key="1">
    <source>
        <dbReference type="ARBA" id="ARBA00022837"/>
    </source>
</evidence>
<keyword evidence="6" id="KW-1185">Reference proteome</keyword>
<reference evidence="5" key="1">
    <citation type="submission" date="2021-09" db="EMBL/GenBank/DDBJ databases">
        <authorList>
            <consortium name="AG Swart"/>
            <person name="Singh M."/>
            <person name="Singh A."/>
            <person name="Seah K."/>
            <person name="Emmerich C."/>
        </authorList>
    </citation>
    <scope>NUCLEOTIDE SEQUENCE</scope>
    <source>
        <strain evidence="5">ATCC30299</strain>
    </source>
</reference>
<sequence length="719" mass="81728">MAKSNVFKTWNDFIRHQGSYEGKMNFLRSSNLDAINPQTQRPLAWLGIIDPNFSTETMEYYRSVKLTKQVILVNSIAQRIKQDALKSFSGSLSSLNSGERIQKIVTLLSIFASKRNDIGYCFGMNFIAAVLVSVFSSESDAFIMFCYIIEKVFPENFFSLENRQIVLHSELRAFAIMAERLRPRLVNSLRAIFKPLNTSLRESDYSPFVVTIKRVGDFWFHTLFATSILPGDLLRVWDNVLIHGFEFVHKFGLTILSKNERFFKNNIKQEAKVLNMGTTVDSLISSGNAARNRLLRKVEKIPVEKMIKKAIYKPTYRAVKRSEILPKAEELEKNHLEPLIRLRQSKEFLRSKGNSFTYKDAKEIFNLLQSLENGGKISRSLFLTMVTKNLNWAPQTALHVFNSFDHNGNDSVDVLTLKSGLSLLIQGELTEKLKLCFESFDRDNSGSLEPEEVVDLVCFVENALDGRSSFFRNQSGSLFANMDRNSNGRISLDEFIKAVTTDPSCEPILEFINAVESEEFINIPEMRMARINLEGTFSDVHTPDKPSADASPMSDVSYDGPDFAELESRLGTLLQNDIKELENEYEEAPEITGEKVVEIDAVETEGNGVRIHNEYDGENVKFVFHVGDIVEEDKKNESEDNTEIHIEAFGSFKPKEEEEEPAKNVTVEEIESPGDLYVTEIKQKHSLEEQRNIDIPEPTSKESRGTCSRLCTRGNCGLF</sequence>
<dbReference type="Pfam" id="PF00566">
    <property type="entry name" value="RabGAP-TBC"/>
    <property type="match status" value="1"/>
</dbReference>
<dbReference type="GO" id="GO:0031267">
    <property type="term" value="F:small GTPase binding"/>
    <property type="evidence" value="ECO:0007669"/>
    <property type="project" value="TreeGrafter"/>
</dbReference>
<dbReference type="GO" id="GO:0005509">
    <property type="term" value="F:calcium ion binding"/>
    <property type="evidence" value="ECO:0007669"/>
    <property type="project" value="InterPro"/>
</dbReference>
<dbReference type="Gene3D" id="1.10.472.80">
    <property type="entry name" value="Ypt/Rab-GAP domain of gyp1p, domain 3"/>
    <property type="match status" value="1"/>
</dbReference>